<reference evidence="2" key="2">
    <citation type="journal article" date="2018" name="BMC Genomics">
        <title>Genomic insights into host adaptation between the wheat stripe rust pathogen (Puccinia striiformis f. sp. tritici) and the barley stripe rust pathogen (Puccinia striiformis f. sp. hordei).</title>
        <authorList>
            <person name="Xia C."/>
            <person name="Wang M."/>
            <person name="Yin C."/>
            <person name="Cornejo O.E."/>
            <person name="Hulbert S.H."/>
            <person name="Chen X."/>
        </authorList>
    </citation>
    <scope>NUCLEOTIDE SEQUENCE [LARGE SCALE GENOMIC DNA]</scope>
    <source>
        <strain evidence="2">93TX-2</strain>
    </source>
</reference>
<dbReference type="Proteomes" id="UP000238274">
    <property type="component" value="Unassembled WGS sequence"/>
</dbReference>
<dbReference type="EMBL" id="PKSM01000061">
    <property type="protein sequence ID" value="POW18694.1"/>
    <property type="molecule type" value="Genomic_DNA"/>
</dbReference>
<gene>
    <name evidence="1" type="ORF">PSHT_05447</name>
</gene>
<evidence type="ECO:0000313" key="2">
    <source>
        <dbReference type="Proteomes" id="UP000238274"/>
    </source>
</evidence>
<keyword evidence="2" id="KW-1185">Reference proteome</keyword>
<protein>
    <submittedName>
        <fullName evidence="1">Uncharacterized protein</fullName>
    </submittedName>
</protein>
<dbReference type="AlphaFoldDB" id="A0A2S4WA94"/>
<reference evidence="1 2" key="1">
    <citation type="submission" date="2017-12" db="EMBL/GenBank/DDBJ databases">
        <title>Gene loss provides genomic basis for host adaptation in cereal stripe rust fungi.</title>
        <authorList>
            <person name="Xia C."/>
        </authorList>
    </citation>
    <scope>NUCLEOTIDE SEQUENCE [LARGE SCALE GENOMIC DNA]</scope>
    <source>
        <strain evidence="1 2">93TX-2</strain>
    </source>
</reference>
<evidence type="ECO:0000313" key="1">
    <source>
        <dbReference type="EMBL" id="POW18694.1"/>
    </source>
</evidence>
<dbReference type="VEuPathDB" id="FungiDB:PSHT_05447"/>
<name>A0A2S4WA94_9BASI</name>
<proteinExistence type="predicted"/>
<comment type="caution">
    <text evidence="1">The sequence shown here is derived from an EMBL/GenBank/DDBJ whole genome shotgun (WGS) entry which is preliminary data.</text>
</comment>
<sequence length="61" mass="6878">MAAAHHSNPKPLLNYSLTLTGTSQIIPILWHQETIINPMTIIENFDKSVDKCGRYNPLNES</sequence>
<accession>A0A2S4WA94</accession>
<reference evidence="2" key="3">
    <citation type="journal article" date="2018" name="Mol. Plant Microbe Interact.">
        <title>Genome sequence resources for the wheat stripe rust pathogen (Puccinia striiformis f. sp. tritici) and the barley stripe rust pathogen (Puccinia striiformis f. sp. hordei).</title>
        <authorList>
            <person name="Xia C."/>
            <person name="Wang M."/>
            <person name="Yin C."/>
            <person name="Cornejo O.E."/>
            <person name="Hulbert S.H."/>
            <person name="Chen X."/>
        </authorList>
    </citation>
    <scope>NUCLEOTIDE SEQUENCE [LARGE SCALE GENOMIC DNA]</scope>
    <source>
        <strain evidence="2">93TX-2</strain>
    </source>
</reference>
<organism evidence="1 2">
    <name type="scientific">Puccinia striiformis</name>
    <dbReference type="NCBI Taxonomy" id="27350"/>
    <lineage>
        <taxon>Eukaryota</taxon>
        <taxon>Fungi</taxon>
        <taxon>Dikarya</taxon>
        <taxon>Basidiomycota</taxon>
        <taxon>Pucciniomycotina</taxon>
        <taxon>Pucciniomycetes</taxon>
        <taxon>Pucciniales</taxon>
        <taxon>Pucciniaceae</taxon>
        <taxon>Puccinia</taxon>
    </lineage>
</organism>